<dbReference type="SUPFAM" id="SSF50993">
    <property type="entry name" value="Peptidase/esterase 'gauge' domain"/>
    <property type="match status" value="1"/>
</dbReference>
<feature type="domain" description="Peptidase S9A N-terminal" evidence="5">
    <location>
        <begin position="14"/>
        <end position="374"/>
    </location>
</feature>
<dbReference type="InterPro" id="IPR023302">
    <property type="entry name" value="Pept_S9A_N"/>
</dbReference>
<dbReference type="PRINTS" id="PR00862">
    <property type="entry name" value="PROLIGOPTASE"/>
</dbReference>
<dbReference type="PANTHER" id="PTHR42881:SF13">
    <property type="entry name" value="PROLYL ENDOPEPTIDASE"/>
    <property type="match status" value="1"/>
</dbReference>
<dbReference type="Pfam" id="PF00326">
    <property type="entry name" value="Peptidase_S9"/>
    <property type="match status" value="1"/>
</dbReference>
<keyword evidence="7" id="KW-1185">Reference proteome</keyword>
<dbReference type="Gene3D" id="3.40.50.1820">
    <property type="entry name" value="alpha/beta hydrolase"/>
    <property type="match status" value="1"/>
</dbReference>
<dbReference type="SUPFAM" id="SSF53474">
    <property type="entry name" value="alpha/beta-Hydrolases"/>
    <property type="match status" value="1"/>
</dbReference>
<dbReference type="Proteomes" id="UP001597101">
    <property type="component" value="Unassembled WGS sequence"/>
</dbReference>
<sequence>MRERFLPDLESPDEDPHLWLEEIDGEKAIAWVEDQNATTRTALEGDAFAADRDALAAIFEREDRLPMITRHQGLIYNFWQDANNVRGLWRRTTLESFSSDKPDWEPVLDLDELAQNEGQDWVWNGPTRGSESQSTILIALSPGGGDAVVMREFDLRTNTFVADGFVLDAGKHWVSWFDVDTLLVSSPQGENMASASGYGRTVRRWPRGKAFSDSQVIFDVPTDHMAGTVAVDRSAGSPRLILVDLIDFQRRAYTFVDESEVRTALDLPLKCDFDVHDDTALVSLDETWVTGGKTFPAGALISCPLAALLAGAPDWDTVFEPKARLALQYYFWNGDALVLSMLDDLKPRIDVLTRCDAQWDAQSLKGLPEVGTASVGRLDATSDAPGTELLLQAASPLDAPYLDLIAPSKKPERLKSSSAAFDTTGLVCTRHEATSDDGTHVPYFQIGPAQSDGNAPVHMYGYGGFQVSELPNYRSQIGKLWLEKGGTAVVACIRGGGEFGPDWHQAGVREKKRLAHDDFAAVARDLVERGVTVSKRIAAEGGSNGGILITNMLTRYPDRFGALFCTIPLIDMRRYSKLLAGASWVAEYGDPDVAEDWAFLKDISAYHTVSQSQDMPPIMIATTRRDDRVHPGHARKMAAKLIEMGQEARYLELDAGGHSYGKDAKERAAFITLGMHFLRRSIGWKPESEG</sequence>
<dbReference type="Pfam" id="PF02897">
    <property type="entry name" value="Peptidase_S9_N"/>
    <property type="match status" value="1"/>
</dbReference>
<comment type="caution">
    <text evidence="6">The sequence shown here is derived from an EMBL/GenBank/DDBJ whole genome shotgun (WGS) entry which is preliminary data.</text>
</comment>
<keyword evidence="3" id="KW-0720">Serine protease</keyword>
<dbReference type="PANTHER" id="PTHR42881">
    <property type="entry name" value="PROLYL ENDOPEPTIDASE"/>
    <property type="match status" value="1"/>
</dbReference>
<keyword evidence="2" id="KW-0378">Hydrolase</keyword>
<organism evidence="6 7">
    <name type="scientific">Pseudahrensia aquimaris</name>
    <dbReference type="NCBI Taxonomy" id="744461"/>
    <lineage>
        <taxon>Bacteria</taxon>
        <taxon>Pseudomonadati</taxon>
        <taxon>Pseudomonadota</taxon>
        <taxon>Alphaproteobacteria</taxon>
        <taxon>Hyphomicrobiales</taxon>
        <taxon>Ahrensiaceae</taxon>
        <taxon>Pseudahrensia</taxon>
    </lineage>
</organism>
<name>A0ABW3FB27_9HYPH</name>
<evidence type="ECO:0000259" key="4">
    <source>
        <dbReference type="Pfam" id="PF00326"/>
    </source>
</evidence>
<evidence type="ECO:0000313" key="7">
    <source>
        <dbReference type="Proteomes" id="UP001597101"/>
    </source>
</evidence>
<evidence type="ECO:0000259" key="5">
    <source>
        <dbReference type="Pfam" id="PF02897"/>
    </source>
</evidence>
<proteinExistence type="predicted"/>
<gene>
    <name evidence="6" type="ORF">ACFQ14_04365</name>
</gene>
<dbReference type="RefSeq" id="WP_377211481.1">
    <property type="nucleotide sequence ID" value="NZ_JBHTJV010000003.1"/>
</dbReference>
<evidence type="ECO:0000256" key="3">
    <source>
        <dbReference type="ARBA" id="ARBA00022825"/>
    </source>
</evidence>
<evidence type="ECO:0000313" key="6">
    <source>
        <dbReference type="EMBL" id="MFD0915631.1"/>
    </source>
</evidence>
<accession>A0ABW3FB27</accession>
<dbReference type="Gene3D" id="2.130.10.120">
    <property type="entry name" value="Prolyl oligopeptidase, N-terminal domain"/>
    <property type="match status" value="1"/>
</dbReference>
<feature type="domain" description="Peptidase S9 prolyl oligopeptidase catalytic" evidence="4">
    <location>
        <begin position="480"/>
        <end position="681"/>
    </location>
</feature>
<dbReference type="EMBL" id="JBHTJV010000003">
    <property type="protein sequence ID" value="MFD0915631.1"/>
    <property type="molecule type" value="Genomic_DNA"/>
</dbReference>
<protein>
    <submittedName>
        <fullName evidence="6">Prolyl oligopeptidase family protein</fullName>
    </submittedName>
</protein>
<dbReference type="InterPro" id="IPR002470">
    <property type="entry name" value="Peptidase_S9A"/>
</dbReference>
<keyword evidence="1" id="KW-0645">Protease</keyword>
<reference evidence="7" key="1">
    <citation type="journal article" date="2019" name="Int. J. Syst. Evol. Microbiol.">
        <title>The Global Catalogue of Microorganisms (GCM) 10K type strain sequencing project: providing services to taxonomists for standard genome sequencing and annotation.</title>
        <authorList>
            <consortium name="The Broad Institute Genomics Platform"/>
            <consortium name="The Broad Institute Genome Sequencing Center for Infectious Disease"/>
            <person name="Wu L."/>
            <person name="Ma J."/>
        </authorList>
    </citation>
    <scope>NUCLEOTIDE SEQUENCE [LARGE SCALE GENOMIC DNA]</scope>
    <source>
        <strain evidence="7">CCUG 60023</strain>
    </source>
</reference>
<dbReference type="InterPro" id="IPR029058">
    <property type="entry name" value="AB_hydrolase_fold"/>
</dbReference>
<evidence type="ECO:0000256" key="2">
    <source>
        <dbReference type="ARBA" id="ARBA00022801"/>
    </source>
</evidence>
<dbReference type="InterPro" id="IPR001375">
    <property type="entry name" value="Peptidase_S9_cat"/>
</dbReference>
<dbReference type="InterPro" id="IPR051167">
    <property type="entry name" value="Prolyl_oligopep/macrocyclase"/>
</dbReference>
<evidence type="ECO:0000256" key="1">
    <source>
        <dbReference type="ARBA" id="ARBA00022670"/>
    </source>
</evidence>